<feature type="region of interest" description="Disordered" evidence="1">
    <location>
        <begin position="1"/>
        <end position="121"/>
    </location>
</feature>
<dbReference type="AlphaFoldDB" id="A0AAV8YX36"/>
<name>A0AAV8YX36_9CUCU</name>
<feature type="compositionally biased region" description="Polar residues" evidence="1">
    <location>
        <begin position="85"/>
        <end position="104"/>
    </location>
</feature>
<sequence>MASQSGTRYEDRTMKRTAPGARGVTSVFQRNDDIPMADMAYPESQPCNRKSVPSWPRSKPASSRDSVLPEPLYAQVNMEKKRNRQPSLGNASLNHLTDAQTQPKVSLRRSPVCLPGKDSWV</sequence>
<comment type="caution">
    <text evidence="2">The sequence shown here is derived from an EMBL/GenBank/DDBJ whole genome shotgun (WGS) entry which is preliminary data.</text>
</comment>
<accession>A0AAV8YX36</accession>
<reference evidence="2" key="1">
    <citation type="journal article" date="2023" name="Insect Mol. Biol.">
        <title>Genome sequencing provides insights into the evolution of gene families encoding plant cell wall-degrading enzymes in longhorned beetles.</title>
        <authorList>
            <person name="Shin N.R."/>
            <person name="Okamura Y."/>
            <person name="Kirsch R."/>
            <person name="Pauchet Y."/>
        </authorList>
    </citation>
    <scope>NUCLEOTIDE SEQUENCE</scope>
    <source>
        <strain evidence="2">AMC_N1</strain>
    </source>
</reference>
<keyword evidence="3" id="KW-1185">Reference proteome</keyword>
<evidence type="ECO:0008006" key="4">
    <source>
        <dbReference type="Google" id="ProtNLM"/>
    </source>
</evidence>
<dbReference type="Proteomes" id="UP001162162">
    <property type="component" value="Unassembled WGS sequence"/>
</dbReference>
<organism evidence="2 3">
    <name type="scientific">Aromia moschata</name>
    <dbReference type="NCBI Taxonomy" id="1265417"/>
    <lineage>
        <taxon>Eukaryota</taxon>
        <taxon>Metazoa</taxon>
        <taxon>Ecdysozoa</taxon>
        <taxon>Arthropoda</taxon>
        <taxon>Hexapoda</taxon>
        <taxon>Insecta</taxon>
        <taxon>Pterygota</taxon>
        <taxon>Neoptera</taxon>
        <taxon>Endopterygota</taxon>
        <taxon>Coleoptera</taxon>
        <taxon>Polyphaga</taxon>
        <taxon>Cucujiformia</taxon>
        <taxon>Chrysomeloidea</taxon>
        <taxon>Cerambycidae</taxon>
        <taxon>Cerambycinae</taxon>
        <taxon>Callichromatini</taxon>
        <taxon>Aromia</taxon>
    </lineage>
</organism>
<evidence type="ECO:0000313" key="3">
    <source>
        <dbReference type="Proteomes" id="UP001162162"/>
    </source>
</evidence>
<gene>
    <name evidence="2" type="ORF">NQ318_003516</name>
</gene>
<evidence type="ECO:0000256" key="1">
    <source>
        <dbReference type="SAM" id="MobiDB-lite"/>
    </source>
</evidence>
<evidence type="ECO:0000313" key="2">
    <source>
        <dbReference type="EMBL" id="KAJ8955418.1"/>
    </source>
</evidence>
<protein>
    <recommendedName>
        <fullName evidence="4">Prolactin receptor</fullName>
    </recommendedName>
</protein>
<dbReference type="EMBL" id="JAPWTK010000038">
    <property type="protein sequence ID" value="KAJ8955418.1"/>
    <property type="molecule type" value="Genomic_DNA"/>
</dbReference>
<proteinExistence type="predicted"/>